<proteinExistence type="predicted"/>
<protein>
    <recommendedName>
        <fullName evidence="3">Phasin domain-containing protein</fullName>
    </recommendedName>
</protein>
<sequence>MSAKNLSTVASDLIASYGNTAKNVIDAYRAGGERVVSLLEQRWNRALKESRPELTAEVAKNASAAQVAFSTFYFKGLSLTTDGAQQVVKQLVKVAEAGVERAAANAALFEEKTGVTALQTLAQATAPGALALSKLAAQIEQKTADLASKIAGDDVTTVSAKRPSAFSQRRASRAV</sequence>
<reference evidence="2" key="1">
    <citation type="journal article" date="2019" name="Int. J. Syst. Evol. Microbiol.">
        <title>The Global Catalogue of Microorganisms (GCM) 10K type strain sequencing project: providing services to taxonomists for standard genome sequencing and annotation.</title>
        <authorList>
            <consortium name="The Broad Institute Genomics Platform"/>
            <consortium name="The Broad Institute Genome Sequencing Center for Infectious Disease"/>
            <person name="Wu L."/>
            <person name="Ma J."/>
        </authorList>
    </citation>
    <scope>NUCLEOTIDE SEQUENCE [LARGE SCALE GENOMIC DNA]</scope>
    <source>
        <strain evidence="2">CCUG 39402</strain>
    </source>
</reference>
<evidence type="ECO:0008006" key="3">
    <source>
        <dbReference type="Google" id="ProtNLM"/>
    </source>
</evidence>
<comment type="caution">
    <text evidence="1">The sequence shown here is derived from an EMBL/GenBank/DDBJ whole genome shotgun (WGS) entry which is preliminary data.</text>
</comment>
<accession>A0ABW1U3B6</accession>
<gene>
    <name evidence="1" type="ORF">ACFQND_23265</name>
</gene>
<name>A0ABW1U3B6_9BURK</name>
<keyword evidence="2" id="KW-1185">Reference proteome</keyword>
<organism evidence="1 2">
    <name type="scientific">Polaromonas aquatica</name>
    <dbReference type="NCBI Taxonomy" id="332657"/>
    <lineage>
        <taxon>Bacteria</taxon>
        <taxon>Pseudomonadati</taxon>
        <taxon>Pseudomonadota</taxon>
        <taxon>Betaproteobacteria</taxon>
        <taxon>Burkholderiales</taxon>
        <taxon>Comamonadaceae</taxon>
        <taxon>Polaromonas</taxon>
    </lineage>
</organism>
<evidence type="ECO:0000313" key="2">
    <source>
        <dbReference type="Proteomes" id="UP001596270"/>
    </source>
</evidence>
<dbReference type="EMBL" id="JBHSRS010000084">
    <property type="protein sequence ID" value="MFC6284157.1"/>
    <property type="molecule type" value="Genomic_DNA"/>
</dbReference>
<dbReference type="RefSeq" id="WP_371439915.1">
    <property type="nucleotide sequence ID" value="NZ_JBHSRS010000084.1"/>
</dbReference>
<evidence type="ECO:0000313" key="1">
    <source>
        <dbReference type="EMBL" id="MFC6284157.1"/>
    </source>
</evidence>
<dbReference type="Proteomes" id="UP001596270">
    <property type="component" value="Unassembled WGS sequence"/>
</dbReference>